<evidence type="ECO:0000313" key="8">
    <source>
        <dbReference type="Proteomes" id="UP000242243"/>
    </source>
</evidence>
<dbReference type="CDD" id="cd00056">
    <property type="entry name" value="ENDO3c"/>
    <property type="match status" value="1"/>
</dbReference>
<dbReference type="GO" id="GO:0006284">
    <property type="term" value="P:base-excision repair"/>
    <property type="evidence" value="ECO:0007669"/>
    <property type="project" value="InterPro"/>
</dbReference>
<keyword evidence="4" id="KW-0411">Iron-sulfur</keyword>
<dbReference type="GO" id="GO:0046872">
    <property type="term" value="F:metal ion binding"/>
    <property type="evidence" value="ECO:0007669"/>
    <property type="project" value="UniProtKB-KW"/>
</dbReference>
<keyword evidence="7" id="KW-0255">Endonuclease</keyword>
<dbReference type="PANTHER" id="PTHR10359:SF19">
    <property type="entry name" value="DNA REPAIR GLYCOSYLASE MJ1434-RELATED"/>
    <property type="match status" value="1"/>
</dbReference>
<keyword evidence="1" id="KW-0004">4Fe-4S</keyword>
<organism evidence="7 8">
    <name type="scientific">Halolactibacillus halophilus</name>
    <dbReference type="NCBI Taxonomy" id="306540"/>
    <lineage>
        <taxon>Bacteria</taxon>
        <taxon>Bacillati</taxon>
        <taxon>Bacillota</taxon>
        <taxon>Bacilli</taxon>
        <taxon>Bacillales</taxon>
        <taxon>Bacillaceae</taxon>
        <taxon>Halolactibacillus</taxon>
    </lineage>
</organism>
<dbReference type="InterPro" id="IPR023170">
    <property type="entry name" value="HhH_base_excis_C"/>
</dbReference>
<evidence type="ECO:0000313" key="9">
    <source>
        <dbReference type="Proteomes" id="UP000321547"/>
    </source>
</evidence>
<evidence type="ECO:0000313" key="6">
    <source>
        <dbReference type="EMBL" id="GEM02935.1"/>
    </source>
</evidence>
<dbReference type="Gene3D" id="1.10.1670.10">
    <property type="entry name" value="Helix-hairpin-Helix base-excision DNA repair enzymes (C-terminal)"/>
    <property type="match status" value="1"/>
</dbReference>
<keyword evidence="7" id="KW-0378">Hydrolase</keyword>
<feature type="domain" description="HhH-GPD" evidence="5">
    <location>
        <begin position="37"/>
        <end position="193"/>
    </location>
</feature>
<reference evidence="7 8" key="1">
    <citation type="submission" date="2016-10" db="EMBL/GenBank/DDBJ databases">
        <authorList>
            <person name="de Groot N.N."/>
        </authorList>
    </citation>
    <scope>NUCLEOTIDE SEQUENCE [LARGE SCALE GENOMIC DNA]</scope>
    <source>
        <strain evidence="7 8">DSM 17073</strain>
    </source>
</reference>
<dbReference type="InterPro" id="IPR011257">
    <property type="entry name" value="DNA_glycosylase"/>
</dbReference>
<sequence length="207" mass="24747">MTQEKIKTALDRLVDHYGHQDWWENDHYLADVVSMILIQQTTQLNMEKALENLKPHLSIKTLLAMEQSKLEKLIRPAGFYKQKSKYIKAITHWFHQHHTTLDRFEQYPTNTLRQELLTIQGVGEETADVLLLYIFKRRVFVSDQYARRLFLRLGFGDFKSYQDMRQHYQPLVENINLKQCKEWHASIDVHGKAFRQNPTMDESWLLD</sequence>
<dbReference type="PANTHER" id="PTHR10359">
    <property type="entry name" value="A/G-SPECIFIC ADENINE GLYCOSYLASE/ENDONUCLEASE III"/>
    <property type="match status" value="1"/>
</dbReference>
<dbReference type="STRING" id="306540.SAMN05421839_1684"/>
<dbReference type="EMBL" id="FOXC01000068">
    <property type="protein sequence ID" value="SFP79451.1"/>
    <property type="molecule type" value="Genomic_DNA"/>
</dbReference>
<keyword evidence="7" id="KW-0540">Nuclease</keyword>
<proteinExistence type="predicted"/>
<evidence type="ECO:0000313" key="7">
    <source>
        <dbReference type="EMBL" id="SFP79451.1"/>
    </source>
</evidence>
<dbReference type="EMBL" id="BJWI01000083">
    <property type="protein sequence ID" value="GEM02935.1"/>
    <property type="molecule type" value="Genomic_DNA"/>
</dbReference>
<keyword evidence="2" id="KW-0479">Metal-binding</keyword>
<dbReference type="Proteomes" id="UP000321547">
    <property type="component" value="Unassembled WGS sequence"/>
</dbReference>
<protein>
    <submittedName>
        <fullName evidence="6">Endonuclease III</fullName>
    </submittedName>
    <submittedName>
        <fullName evidence="7">Endonuclease-3 related protein</fullName>
    </submittedName>
</protein>
<dbReference type="Proteomes" id="UP000242243">
    <property type="component" value="Unassembled WGS sequence"/>
</dbReference>
<evidence type="ECO:0000256" key="3">
    <source>
        <dbReference type="ARBA" id="ARBA00023004"/>
    </source>
</evidence>
<accession>A0A1I5T9F4</accession>
<evidence type="ECO:0000256" key="4">
    <source>
        <dbReference type="ARBA" id="ARBA00023014"/>
    </source>
</evidence>
<keyword evidence="3" id="KW-0408">Iron</keyword>
<reference evidence="6 9" key="2">
    <citation type="submission" date="2019-07" db="EMBL/GenBank/DDBJ databases">
        <title>Whole genome shotgun sequence of Halolactibacillus halophilus NBRC 100868.</title>
        <authorList>
            <person name="Hosoyama A."/>
            <person name="Uohara A."/>
            <person name="Ohji S."/>
            <person name="Ichikawa N."/>
        </authorList>
    </citation>
    <scope>NUCLEOTIDE SEQUENCE [LARGE SCALE GENOMIC DNA]</scope>
    <source>
        <strain evidence="6 9">NBRC 100868</strain>
    </source>
</reference>
<dbReference type="Pfam" id="PF00730">
    <property type="entry name" value="HhH-GPD"/>
    <property type="match status" value="1"/>
</dbReference>
<evidence type="ECO:0000256" key="2">
    <source>
        <dbReference type="ARBA" id="ARBA00022723"/>
    </source>
</evidence>
<dbReference type="AlphaFoldDB" id="A0A1I5T9F4"/>
<dbReference type="SUPFAM" id="SSF48150">
    <property type="entry name" value="DNA-glycosylase"/>
    <property type="match status" value="1"/>
</dbReference>
<gene>
    <name evidence="6" type="ORF">HHA03_24670</name>
    <name evidence="7" type="ORF">SAMN05421839_1684</name>
</gene>
<evidence type="ECO:0000256" key="1">
    <source>
        <dbReference type="ARBA" id="ARBA00022485"/>
    </source>
</evidence>
<dbReference type="PIRSF" id="PIRSF001435">
    <property type="entry name" value="Nth"/>
    <property type="match status" value="1"/>
</dbReference>
<keyword evidence="9" id="KW-1185">Reference proteome</keyword>
<dbReference type="OrthoDB" id="9802365at2"/>
<dbReference type="Gene3D" id="1.10.340.30">
    <property type="entry name" value="Hypothetical protein, domain 2"/>
    <property type="match status" value="1"/>
</dbReference>
<dbReference type="GO" id="GO:0051539">
    <property type="term" value="F:4 iron, 4 sulfur cluster binding"/>
    <property type="evidence" value="ECO:0007669"/>
    <property type="project" value="UniProtKB-KW"/>
</dbReference>
<dbReference type="SMART" id="SM00478">
    <property type="entry name" value="ENDO3c"/>
    <property type="match status" value="1"/>
</dbReference>
<name>A0A1I5T9F4_9BACI</name>
<dbReference type="RefSeq" id="WP_089834026.1">
    <property type="nucleotide sequence ID" value="NZ_BJWI01000083.1"/>
</dbReference>
<dbReference type="InterPro" id="IPR003265">
    <property type="entry name" value="HhH-GPD_domain"/>
</dbReference>
<evidence type="ECO:0000259" key="5">
    <source>
        <dbReference type="SMART" id="SM00478"/>
    </source>
</evidence>
<dbReference type="GO" id="GO:0004519">
    <property type="term" value="F:endonuclease activity"/>
    <property type="evidence" value="ECO:0007669"/>
    <property type="project" value="UniProtKB-KW"/>
</dbReference>